<dbReference type="EMBL" id="JACPRF010000117">
    <property type="protein sequence ID" value="MBI2875992.1"/>
    <property type="molecule type" value="Genomic_DNA"/>
</dbReference>
<dbReference type="SUPFAM" id="SSF51905">
    <property type="entry name" value="FAD/NAD(P)-binding domain"/>
    <property type="match status" value="1"/>
</dbReference>
<dbReference type="InterPro" id="IPR036188">
    <property type="entry name" value="FAD/NAD-bd_sf"/>
</dbReference>
<name>A0A932CNM7_UNCTE</name>
<evidence type="ECO:0000256" key="1">
    <source>
        <dbReference type="ARBA" id="ARBA00001974"/>
    </source>
</evidence>
<sequence length="80" mass="8522">MAKQFDVIIVGAGPAGCAAALVTARAGLSVLLLERGESPGSKNMFGGILYGPVLNELVPNFWEEAPVERYITRRAISFLT</sequence>
<dbReference type="Proteomes" id="UP000769766">
    <property type="component" value="Unassembled WGS sequence"/>
</dbReference>
<comment type="cofactor">
    <cofactor evidence="1">
        <name>FAD</name>
        <dbReference type="ChEBI" id="CHEBI:57692"/>
    </cofactor>
</comment>
<evidence type="ECO:0000256" key="4">
    <source>
        <dbReference type="ARBA" id="ARBA00022827"/>
    </source>
</evidence>
<organism evidence="6 7">
    <name type="scientific">Tectimicrobiota bacterium</name>
    <dbReference type="NCBI Taxonomy" id="2528274"/>
    <lineage>
        <taxon>Bacteria</taxon>
        <taxon>Pseudomonadati</taxon>
        <taxon>Nitrospinota/Tectimicrobiota group</taxon>
        <taxon>Candidatus Tectimicrobiota</taxon>
    </lineage>
</organism>
<reference evidence="6" key="1">
    <citation type="submission" date="2020-07" db="EMBL/GenBank/DDBJ databases">
        <title>Huge and variable diversity of episymbiotic CPR bacteria and DPANN archaea in groundwater ecosystems.</title>
        <authorList>
            <person name="He C.Y."/>
            <person name="Keren R."/>
            <person name="Whittaker M."/>
            <person name="Farag I.F."/>
            <person name="Doudna J."/>
            <person name="Cate J.H.D."/>
            <person name="Banfield J.F."/>
        </authorList>
    </citation>
    <scope>NUCLEOTIDE SEQUENCE</scope>
    <source>
        <strain evidence="6">NC_groundwater_672_Ag_B-0.1um_62_36</strain>
    </source>
</reference>
<evidence type="ECO:0000256" key="3">
    <source>
        <dbReference type="ARBA" id="ARBA00022630"/>
    </source>
</evidence>
<keyword evidence="5" id="KW-0560">Oxidoreductase</keyword>
<evidence type="ECO:0000313" key="7">
    <source>
        <dbReference type="Proteomes" id="UP000769766"/>
    </source>
</evidence>
<proteinExistence type="inferred from homology"/>
<evidence type="ECO:0000256" key="2">
    <source>
        <dbReference type="ARBA" id="ARBA00006796"/>
    </source>
</evidence>
<dbReference type="Gene3D" id="3.50.50.60">
    <property type="entry name" value="FAD/NAD(P)-binding domain"/>
    <property type="match status" value="1"/>
</dbReference>
<evidence type="ECO:0000313" key="6">
    <source>
        <dbReference type="EMBL" id="MBI2875992.1"/>
    </source>
</evidence>
<comment type="similarity">
    <text evidence="2">Belongs to the ETF-QO/FixC family.</text>
</comment>
<dbReference type="Pfam" id="PF12831">
    <property type="entry name" value="FAD_oxidored"/>
    <property type="match status" value="1"/>
</dbReference>
<keyword evidence="3" id="KW-0285">Flavoprotein</keyword>
<dbReference type="GO" id="GO:0016491">
    <property type="term" value="F:oxidoreductase activity"/>
    <property type="evidence" value="ECO:0007669"/>
    <property type="project" value="UniProtKB-KW"/>
</dbReference>
<protein>
    <submittedName>
        <fullName evidence="6">FAD-dependent oxidoreductase</fullName>
    </submittedName>
</protein>
<gene>
    <name evidence="6" type="ORF">HYY20_03850</name>
</gene>
<dbReference type="InterPro" id="IPR039651">
    <property type="entry name" value="FixC-like"/>
</dbReference>
<dbReference type="PANTHER" id="PTHR43624:SF2">
    <property type="entry name" value="ELECTRON TRANSFER FLAVOPROTEIN-QUINONE OXIDOREDUCTASE YDIS-RELATED"/>
    <property type="match status" value="1"/>
</dbReference>
<feature type="non-terminal residue" evidence="6">
    <location>
        <position position="80"/>
    </location>
</feature>
<comment type="caution">
    <text evidence="6">The sequence shown here is derived from an EMBL/GenBank/DDBJ whole genome shotgun (WGS) entry which is preliminary data.</text>
</comment>
<evidence type="ECO:0000256" key="5">
    <source>
        <dbReference type="ARBA" id="ARBA00023002"/>
    </source>
</evidence>
<accession>A0A932CNM7</accession>
<dbReference type="AlphaFoldDB" id="A0A932CNM7"/>
<dbReference type="PANTHER" id="PTHR43624">
    <property type="entry name" value="ELECTRON TRANSFER FLAVOPROTEIN-QUINONE OXIDOREDUCTASE YDIS-RELATED"/>
    <property type="match status" value="1"/>
</dbReference>
<keyword evidence="4" id="KW-0274">FAD</keyword>